<comment type="caution">
    <text evidence="2">The sequence shown here is derived from an EMBL/GenBank/DDBJ whole genome shotgun (WGS) entry which is preliminary data.</text>
</comment>
<feature type="compositionally biased region" description="Basic and acidic residues" evidence="1">
    <location>
        <begin position="100"/>
        <end position="109"/>
    </location>
</feature>
<dbReference type="EMBL" id="BEGY01000008">
    <property type="protein sequence ID" value="GAX74692.1"/>
    <property type="molecule type" value="Genomic_DNA"/>
</dbReference>
<feature type="region of interest" description="Disordered" evidence="1">
    <location>
        <begin position="184"/>
        <end position="212"/>
    </location>
</feature>
<reference evidence="2 3" key="1">
    <citation type="submission" date="2017-08" db="EMBL/GenBank/DDBJ databases">
        <title>Acidophilic green algal genome provides insights into adaptation to an acidic environment.</title>
        <authorList>
            <person name="Hirooka S."/>
            <person name="Hirose Y."/>
            <person name="Kanesaki Y."/>
            <person name="Higuchi S."/>
            <person name="Fujiwara T."/>
            <person name="Onuma R."/>
            <person name="Era A."/>
            <person name="Ohbayashi R."/>
            <person name="Uzuka A."/>
            <person name="Nozaki H."/>
            <person name="Yoshikawa H."/>
            <person name="Miyagishima S.Y."/>
        </authorList>
    </citation>
    <scope>NUCLEOTIDE SEQUENCE [LARGE SCALE GENOMIC DNA]</scope>
    <source>
        <strain evidence="2 3">NIES-2499</strain>
    </source>
</reference>
<organism evidence="2 3">
    <name type="scientific">Chlamydomonas eustigma</name>
    <dbReference type="NCBI Taxonomy" id="1157962"/>
    <lineage>
        <taxon>Eukaryota</taxon>
        <taxon>Viridiplantae</taxon>
        <taxon>Chlorophyta</taxon>
        <taxon>core chlorophytes</taxon>
        <taxon>Chlorophyceae</taxon>
        <taxon>CS clade</taxon>
        <taxon>Chlamydomonadales</taxon>
        <taxon>Chlamydomonadaceae</taxon>
        <taxon>Chlamydomonas</taxon>
    </lineage>
</organism>
<evidence type="ECO:0000313" key="2">
    <source>
        <dbReference type="EMBL" id="GAX74692.1"/>
    </source>
</evidence>
<accession>A0A250WVP3</accession>
<protein>
    <submittedName>
        <fullName evidence="2">Uncharacterized protein</fullName>
    </submittedName>
</protein>
<dbReference type="AlphaFoldDB" id="A0A250WVP3"/>
<keyword evidence="3" id="KW-1185">Reference proteome</keyword>
<proteinExistence type="predicted"/>
<gene>
    <name evidence="2" type="ORF">CEUSTIGMA_g2140.t1</name>
</gene>
<name>A0A250WVP3_9CHLO</name>
<dbReference type="Proteomes" id="UP000232323">
    <property type="component" value="Unassembled WGS sequence"/>
</dbReference>
<feature type="compositionally biased region" description="Polar residues" evidence="1">
    <location>
        <begin position="187"/>
        <end position="204"/>
    </location>
</feature>
<sequence length="272" mass="29480">MFSLQQHRNLQALHIRLLSLRQPGSCAIKDIFITKSGCHDAPDLGWRENKTVEIVKDLTGCKNATSSSQLHTQDSSASVLLRDGVGTEEPLHPAETPESSTHDDDDKRVTTVPHSPAPAYFSQAEQIRMLLQHALHGPSTQLPSTLDDLRLKMEAGNGDGSTQSNPMSSLVSSIAKMALGANHVTKGPTQPFTKDSTTGHSGSGSCDHPGPLAPAVQLESMDMSIITSLHACLERIERLEEVAQDRVRTLDHMITKVSLLCDKVEVSRRASP</sequence>
<feature type="region of interest" description="Disordered" evidence="1">
    <location>
        <begin position="87"/>
        <end position="115"/>
    </location>
</feature>
<evidence type="ECO:0000313" key="3">
    <source>
        <dbReference type="Proteomes" id="UP000232323"/>
    </source>
</evidence>
<evidence type="ECO:0000256" key="1">
    <source>
        <dbReference type="SAM" id="MobiDB-lite"/>
    </source>
</evidence>